<evidence type="ECO:0000256" key="4">
    <source>
        <dbReference type="ARBA" id="ARBA00022723"/>
    </source>
</evidence>
<dbReference type="OrthoDB" id="538249at2759"/>
<dbReference type="InterPro" id="IPR058240">
    <property type="entry name" value="rSAM_sf"/>
</dbReference>
<keyword evidence="3" id="KW-0949">S-adenosyl-L-methionine</keyword>
<dbReference type="GO" id="GO:0070475">
    <property type="term" value="P:rRNA base methylation"/>
    <property type="evidence" value="ECO:0007669"/>
    <property type="project" value="TreeGrafter"/>
</dbReference>
<evidence type="ECO:0000256" key="3">
    <source>
        <dbReference type="ARBA" id="ARBA00022691"/>
    </source>
</evidence>
<keyword evidence="4" id="KW-0479">Metal-binding</keyword>
<dbReference type="PANTHER" id="PTHR30544">
    <property type="entry name" value="23S RRNA METHYLTRANSFERASE"/>
    <property type="match status" value="1"/>
</dbReference>
<dbReference type="SUPFAM" id="SSF102114">
    <property type="entry name" value="Radical SAM enzymes"/>
    <property type="match status" value="1"/>
</dbReference>
<accession>A0A813DQ56</accession>
<evidence type="ECO:0000256" key="5">
    <source>
        <dbReference type="ARBA" id="ARBA00023004"/>
    </source>
</evidence>
<evidence type="ECO:0000256" key="1">
    <source>
        <dbReference type="ARBA" id="ARBA00001966"/>
    </source>
</evidence>
<dbReference type="PROSITE" id="PS51918">
    <property type="entry name" value="RADICAL_SAM"/>
    <property type="match status" value="1"/>
</dbReference>
<evidence type="ECO:0000259" key="7">
    <source>
        <dbReference type="PROSITE" id="PS51918"/>
    </source>
</evidence>
<name>A0A813DQ56_POLGL</name>
<keyword evidence="2" id="KW-0004">4Fe-4S</keyword>
<dbReference type="Gene3D" id="1.10.150.530">
    <property type="match status" value="1"/>
</dbReference>
<dbReference type="GO" id="GO:0030488">
    <property type="term" value="P:tRNA methylation"/>
    <property type="evidence" value="ECO:0007669"/>
    <property type="project" value="TreeGrafter"/>
</dbReference>
<evidence type="ECO:0000256" key="6">
    <source>
        <dbReference type="ARBA" id="ARBA00023014"/>
    </source>
</evidence>
<organism evidence="8 9">
    <name type="scientific">Polarella glacialis</name>
    <name type="common">Dinoflagellate</name>
    <dbReference type="NCBI Taxonomy" id="89957"/>
    <lineage>
        <taxon>Eukaryota</taxon>
        <taxon>Sar</taxon>
        <taxon>Alveolata</taxon>
        <taxon>Dinophyceae</taxon>
        <taxon>Suessiales</taxon>
        <taxon>Suessiaceae</taxon>
        <taxon>Polarella</taxon>
    </lineage>
</organism>
<protein>
    <recommendedName>
        <fullName evidence="7">Radical SAM core domain-containing protein</fullName>
    </recommendedName>
</protein>
<dbReference type="EMBL" id="CAJNNV010003251">
    <property type="protein sequence ID" value="CAE8588652.1"/>
    <property type="molecule type" value="Genomic_DNA"/>
</dbReference>
<dbReference type="Pfam" id="PF04055">
    <property type="entry name" value="Radical_SAM"/>
    <property type="match status" value="1"/>
</dbReference>
<dbReference type="Proteomes" id="UP000654075">
    <property type="component" value="Unassembled WGS sequence"/>
</dbReference>
<keyword evidence="6" id="KW-0411">Iron-sulfur</keyword>
<sequence length="218" mass="24379">MTAISPRCRALAEFLSARGEPAWRLQQVLHGVYKAYRPKWHSIEGLPKGLRWRLKDEFGKYTCSFSPEAFTEGDFAQKLLLKSFRDDAKVESVSLQFRTHRSLCISSQVGCAFQCAFCATGKVGFKRQLDGDEIADQVLQFLQRGQKVDGISLMGMGEPLGNPKVFDALRILSSPELFGFSTRRLNVSTVGVIPGIVKLTKEFPQVNLAFSLHSPFTE</sequence>
<reference evidence="8" key="1">
    <citation type="submission" date="2021-02" db="EMBL/GenBank/DDBJ databases">
        <authorList>
            <person name="Dougan E. K."/>
            <person name="Rhodes N."/>
            <person name="Thang M."/>
            <person name="Chan C."/>
        </authorList>
    </citation>
    <scope>NUCLEOTIDE SEQUENCE</scope>
</reference>
<dbReference type="GO" id="GO:0051539">
    <property type="term" value="F:4 iron, 4 sulfur cluster binding"/>
    <property type="evidence" value="ECO:0007669"/>
    <property type="project" value="UniProtKB-KW"/>
</dbReference>
<dbReference type="CDD" id="cd01335">
    <property type="entry name" value="Radical_SAM"/>
    <property type="match status" value="1"/>
</dbReference>
<feature type="domain" description="Radical SAM core" evidence="7">
    <location>
        <begin position="97"/>
        <end position="218"/>
    </location>
</feature>
<dbReference type="InterPro" id="IPR040072">
    <property type="entry name" value="Methyltransferase_A"/>
</dbReference>
<comment type="caution">
    <text evidence="8">The sequence shown here is derived from an EMBL/GenBank/DDBJ whole genome shotgun (WGS) entry which is preliminary data.</text>
</comment>
<dbReference type="OMA" id="CAFQCAF"/>
<dbReference type="GO" id="GO:0046872">
    <property type="term" value="F:metal ion binding"/>
    <property type="evidence" value="ECO:0007669"/>
    <property type="project" value="UniProtKB-KW"/>
</dbReference>
<keyword evidence="5" id="KW-0408">Iron</keyword>
<dbReference type="Gene3D" id="3.20.20.70">
    <property type="entry name" value="Aldolase class I"/>
    <property type="match status" value="1"/>
</dbReference>
<evidence type="ECO:0000256" key="2">
    <source>
        <dbReference type="ARBA" id="ARBA00022485"/>
    </source>
</evidence>
<comment type="cofactor">
    <cofactor evidence="1">
        <name>[4Fe-4S] cluster</name>
        <dbReference type="ChEBI" id="CHEBI:49883"/>
    </cofactor>
</comment>
<dbReference type="PANTHER" id="PTHR30544:SF5">
    <property type="entry name" value="RADICAL SAM CORE DOMAIN-CONTAINING PROTEIN"/>
    <property type="match status" value="1"/>
</dbReference>
<dbReference type="GO" id="GO:0003824">
    <property type="term" value="F:catalytic activity"/>
    <property type="evidence" value="ECO:0007669"/>
    <property type="project" value="InterPro"/>
</dbReference>
<proteinExistence type="predicted"/>
<dbReference type="SFLD" id="SFLDS00029">
    <property type="entry name" value="Radical_SAM"/>
    <property type="match status" value="1"/>
</dbReference>
<dbReference type="InterPro" id="IPR007197">
    <property type="entry name" value="rSAM"/>
</dbReference>
<feature type="non-terminal residue" evidence="8">
    <location>
        <position position="1"/>
    </location>
</feature>
<gene>
    <name evidence="8" type="ORF">PGLA1383_LOCUS7443</name>
</gene>
<dbReference type="AlphaFoldDB" id="A0A813DQ56"/>
<evidence type="ECO:0000313" key="8">
    <source>
        <dbReference type="EMBL" id="CAE8588652.1"/>
    </source>
</evidence>
<evidence type="ECO:0000313" key="9">
    <source>
        <dbReference type="Proteomes" id="UP000654075"/>
    </source>
</evidence>
<keyword evidence="9" id="KW-1185">Reference proteome</keyword>
<dbReference type="InterPro" id="IPR013785">
    <property type="entry name" value="Aldolase_TIM"/>
</dbReference>